<dbReference type="EMBL" id="JBHTMC010000002">
    <property type="protein sequence ID" value="MFD1262309.1"/>
    <property type="molecule type" value="Genomic_DNA"/>
</dbReference>
<evidence type="ECO:0000256" key="3">
    <source>
        <dbReference type="SAM" id="SignalP"/>
    </source>
</evidence>
<dbReference type="InterPro" id="IPR051829">
    <property type="entry name" value="Multiheme_Cytochr_ET"/>
</dbReference>
<evidence type="ECO:0000256" key="1">
    <source>
        <dbReference type="ARBA" id="ARBA00022729"/>
    </source>
</evidence>
<feature type="domain" description="Cytochrome c-552/4" evidence="4">
    <location>
        <begin position="52"/>
        <end position="131"/>
    </location>
</feature>
<keyword evidence="2" id="KW-0472">Membrane</keyword>
<keyword evidence="2" id="KW-0812">Transmembrane</keyword>
<organism evidence="5 6">
    <name type="scientific">Thauera mechernichensis</name>
    <dbReference type="NCBI Taxonomy" id="82788"/>
    <lineage>
        <taxon>Bacteria</taxon>
        <taxon>Pseudomonadati</taxon>
        <taxon>Pseudomonadota</taxon>
        <taxon>Betaproteobacteria</taxon>
        <taxon>Rhodocyclales</taxon>
        <taxon>Zoogloeaceae</taxon>
        <taxon>Thauera</taxon>
    </lineage>
</organism>
<evidence type="ECO:0000313" key="5">
    <source>
        <dbReference type="EMBL" id="MFD1262309.1"/>
    </source>
</evidence>
<dbReference type="PANTHER" id="PTHR35038:SF5">
    <property type="entry name" value="CYTOCHROME C-TYPE PROTEIN NRFB"/>
    <property type="match status" value="1"/>
</dbReference>
<dbReference type="RefSeq" id="WP_277831518.1">
    <property type="nucleotide sequence ID" value="NZ_JARQZE010000003.1"/>
</dbReference>
<evidence type="ECO:0000313" key="6">
    <source>
        <dbReference type="Proteomes" id="UP001597158"/>
    </source>
</evidence>
<feature type="chain" id="PRO_5047422910" evidence="3">
    <location>
        <begin position="27"/>
        <end position="531"/>
    </location>
</feature>
<dbReference type="Proteomes" id="UP001597158">
    <property type="component" value="Unassembled WGS sequence"/>
</dbReference>
<sequence>MSVRPNRVASLLAGFCLLLLATLAIASTGTADHSKFKALQGPFKSGEEVTAACLACHTEAAKQVMATRHWTWEYVNPDTGQKLGKKTMLNGFCIGDRSNEAFCQSCHIGYGWKDETFDFTAENKVDCLACHNTGAYRKLAGFAGHPPYERIEFPPKSGKFVEATDLASVAQSIGATSRRTCGACHYFGGGGDGVKHGDLDSSLNKPDKALDVHMAADGLNFTCASCHKTDKHAVAGSRISMTGADPHGAIMRGEKTDRNPATCQACHGDRPHKGDFQHSERLNDHTRTLACQTCHIPEFARGGVPTKMGWDWSTAGKLTPEGKPFQLKDDRGHVIYDSKKGDFVLGENVQPDYLWFNGQVSYTQPDTRIDPATRVAINTFHGTPGASDARIWPVKTFHGKQPYDTEHLTLLVPHTATPDDTAFWYNFDWPKALQAGADATGQPYSGKFDFVETSMLWPITHMVAPKDKALDCAQCHANDGRLAGVPGVWMPGRDRNAMLDTFGFGLAGLMLLGAIGHGGLRFLTRNKRKEH</sequence>
<comment type="caution">
    <text evidence="5">The sequence shown here is derived from an EMBL/GenBank/DDBJ whole genome shotgun (WGS) entry which is preliminary data.</text>
</comment>
<dbReference type="Gene3D" id="1.10.1130.10">
    <property type="entry name" value="Flavocytochrome C3, Chain A"/>
    <property type="match status" value="1"/>
</dbReference>
<dbReference type="Pfam" id="PF13435">
    <property type="entry name" value="Cytochrome_C554"/>
    <property type="match status" value="1"/>
</dbReference>
<dbReference type="InterPro" id="IPR024673">
    <property type="entry name" value="Octahem_Cyt_c"/>
</dbReference>
<proteinExistence type="predicted"/>
<evidence type="ECO:0000256" key="2">
    <source>
        <dbReference type="SAM" id="Phobius"/>
    </source>
</evidence>
<dbReference type="Pfam" id="PF11783">
    <property type="entry name" value="Cytochrome_cB"/>
    <property type="match status" value="1"/>
</dbReference>
<dbReference type="InterPro" id="IPR036280">
    <property type="entry name" value="Multihaem_cyt_sf"/>
</dbReference>
<dbReference type="SUPFAM" id="SSF48695">
    <property type="entry name" value="Multiheme cytochromes"/>
    <property type="match status" value="1"/>
</dbReference>
<reference evidence="6" key="1">
    <citation type="journal article" date="2019" name="Int. J. Syst. Evol. Microbiol.">
        <title>The Global Catalogue of Microorganisms (GCM) 10K type strain sequencing project: providing services to taxonomists for standard genome sequencing and annotation.</title>
        <authorList>
            <consortium name="The Broad Institute Genomics Platform"/>
            <consortium name="The Broad Institute Genome Sequencing Center for Infectious Disease"/>
            <person name="Wu L."/>
            <person name="Ma J."/>
        </authorList>
    </citation>
    <scope>NUCLEOTIDE SEQUENCE [LARGE SCALE GENOMIC DNA]</scope>
    <source>
        <strain evidence="6">CCUG 48884</strain>
    </source>
</reference>
<accession>A0ABW3WB27</accession>
<protein>
    <submittedName>
        <fullName evidence="5">Tetrathionate reductase family octaheme c-type cytochrome</fullName>
    </submittedName>
</protein>
<feature type="transmembrane region" description="Helical" evidence="2">
    <location>
        <begin position="502"/>
        <end position="523"/>
    </location>
</feature>
<dbReference type="NCBIfam" id="TIGR04315">
    <property type="entry name" value="octaheme_Shew"/>
    <property type="match status" value="1"/>
</dbReference>
<gene>
    <name evidence="5" type="ORF">ACFQ4M_01860</name>
</gene>
<name>A0ABW3WB27_9RHOO</name>
<dbReference type="InterPro" id="IPR023155">
    <property type="entry name" value="Cyt_c-552/4"/>
</dbReference>
<keyword evidence="1 3" id="KW-0732">Signal</keyword>
<evidence type="ECO:0000259" key="4">
    <source>
        <dbReference type="Pfam" id="PF13435"/>
    </source>
</evidence>
<dbReference type="PANTHER" id="PTHR35038">
    <property type="entry name" value="DISSIMILATORY SULFITE REDUCTASE SIRA"/>
    <property type="match status" value="1"/>
</dbReference>
<feature type="signal peptide" evidence="3">
    <location>
        <begin position="1"/>
        <end position="26"/>
    </location>
</feature>
<dbReference type="PIRSF" id="PIRSF039014">
    <property type="entry name" value="OTR_cyc"/>
    <property type="match status" value="1"/>
</dbReference>
<keyword evidence="6" id="KW-1185">Reference proteome</keyword>
<keyword evidence="2" id="KW-1133">Transmembrane helix</keyword>